<evidence type="ECO:0000313" key="3">
    <source>
        <dbReference type="EMBL" id="MEC0243602.1"/>
    </source>
</evidence>
<dbReference type="InterPro" id="IPR052529">
    <property type="entry name" value="Bact_Transport_Assoc"/>
</dbReference>
<keyword evidence="1" id="KW-1133">Transmembrane helix</keyword>
<dbReference type="PANTHER" id="PTHR30590:SF2">
    <property type="entry name" value="INNER MEMBRANE PROTEIN"/>
    <property type="match status" value="1"/>
</dbReference>
<feature type="transmembrane region" description="Helical" evidence="1">
    <location>
        <begin position="209"/>
        <end position="229"/>
    </location>
</feature>
<feature type="transmembrane region" description="Helical" evidence="1">
    <location>
        <begin position="166"/>
        <end position="188"/>
    </location>
</feature>
<protein>
    <submittedName>
        <fullName evidence="3">DUF418 domain-containing protein</fullName>
    </submittedName>
</protein>
<dbReference type="PANTHER" id="PTHR30590">
    <property type="entry name" value="INNER MEMBRANE PROTEIN"/>
    <property type="match status" value="1"/>
</dbReference>
<dbReference type="RefSeq" id="WP_326091325.1">
    <property type="nucleotide sequence ID" value="NZ_JARLKZ010000025.1"/>
</dbReference>
<organism evidence="3 4">
    <name type="scientific">Paenibacillus dokdonensis</name>
    <dbReference type="NCBI Taxonomy" id="2567944"/>
    <lineage>
        <taxon>Bacteria</taxon>
        <taxon>Bacillati</taxon>
        <taxon>Bacillota</taxon>
        <taxon>Bacilli</taxon>
        <taxon>Bacillales</taxon>
        <taxon>Paenibacillaceae</taxon>
        <taxon>Paenibacillus</taxon>
    </lineage>
</organism>
<dbReference type="Pfam" id="PF04235">
    <property type="entry name" value="DUF418"/>
    <property type="match status" value="1"/>
</dbReference>
<feature type="domain" description="DUF418" evidence="2">
    <location>
        <begin position="191"/>
        <end position="340"/>
    </location>
</feature>
<evidence type="ECO:0000259" key="2">
    <source>
        <dbReference type="Pfam" id="PF04235"/>
    </source>
</evidence>
<feature type="transmembrane region" description="Helical" evidence="1">
    <location>
        <begin position="300"/>
        <end position="322"/>
    </location>
</feature>
<dbReference type="Proteomes" id="UP001344632">
    <property type="component" value="Unassembled WGS sequence"/>
</dbReference>
<evidence type="ECO:0000256" key="1">
    <source>
        <dbReference type="SAM" id="Phobius"/>
    </source>
</evidence>
<feature type="transmembrane region" description="Helical" evidence="1">
    <location>
        <begin position="113"/>
        <end position="128"/>
    </location>
</feature>
<name>A0ABU6GV51_9BACL</name>
<feature type="transmembrane region" description="Helical" evidence="1">
    <location>
        <begin position="89"/>
        <end position="107"/>
    </location>
</feature>
<dbReference type="EMBL" id="JARLKZ010000025">
    <property type="protein sequence ID" value="MEC0243602.1"/>
    <property type="molecule type" value="Genomic_DNA"/>
</dbReference>
<feature type="transmembrane region" description="Helical" evidence="1">
    <location>
        <begin position="135"/>
        <end position="154"/>
    </location>
</feature>
<comment type="caution">
    <text evidence="3">The sequence shown here is derived from an EMBL/GenBank/DDBJ whole genome shotgun (WGS) entry which is preliminary data.</text>
</comment>
<dbReference type="InterPro" id="IPR007349">
    <property type="entry name" value="DUF418"/>
</dbReference>
<keyword evidence="4" id="KW-1185">Reference proteome</keyword>
<evidence type="ECO:0000313" key="4">
    <source>
        <dbReference type="Proteomes" id="UP001344632"/>
    </source>
</evidence>
<keyword evidence="1" id="KW-0812">Transmembrane</keyword>
<sequence length="347" mass="39196">MRETTLLIPQQNRIVELDMLRGFALLGIFLVNIFNFFQTAGVSSELLPNFEWVDILLTGKFYAIFSLLFGVGSAIFLRRAKEKGKPYRYYIRRMIGLALIGLLHAMILGGGDVLVSYALVGMVLLALHKIPANKLFIITFTLHVLGIMVNILSYDWLYGGKPDMPLILDVSLTVTALTSFLIYFVEGFTLMNMEVLEKLMERPALHKRLVIVLGTLSVGTIIAQFLVTAHKPGHILLIVSQPIIMVFYILLLLAFAKTSIGNTLLKPLQSYGKMAMSNYLGQTAVGIFILPLFVNHYQPGILLFGVCIFTWVLQIVISNVWLSRFAYGPVEWIWRCFTYGRLFSMRK</sequence>
<reference evidence="3 4" key="1">
    <citation type="submission" date="2023-03" db="EMBL/GenBank/DDBJ databases">
        <title>Bacillus Genome Sequencing.</title>
        <authorList>
            <person name="Dunlap C."/>
        </authorList>
    </citation>
    <scope>NUCLEOTIDE SEQUENCE [LARGE SCALE GENOMIC DNA]</scope>
    <source>
        <strain evidence="3 4">BD-525</strain>
    </source>
</reference>
<gene>
    <name evidence="3" type="ORF">P4H66_27665</name>
</gene>
<feature type="transmembrane region" description="Helical" evidence="1">
    <location>
        <begin position="235"/>
        <end position="255"/>
    </location>
</feature>
<feature type="transmembrane region" description="Helical" evidence="1">
    <location>
        <begin position="276"/>
        <end position="294"/>
    </location>
</feature>
<accession>A0ABU6GV51</accession>
<feature type="transmembrane region" description="Helical" evidence="1">
    <location>
        <begin position="57"/>
        <end position="77"/>
    </location>
</feature>
<proteinExistence type="predicted"/>
<keyword evidence="1" id="KW-0472">Membrane</keyword>
<feature type="transmembrane region" description="Helical" evidence="1">
    <location>
        <begin position="20"/>
        <end position="37"/>
    </location>
</feature>